<accession>A0A0F7CJE1</accession>
<dbReference type="RefSeq" id="WP_025694590.1">
    <property type="nucleotide sequence ID" value="NZ_ASQQ01000145.1"/>
</dbReference>
<sequence>MSYFLAYDVREEVGHITAIYYDRANIEGIEGIAVENLPVPENNGLIPQLKVNLSDNTLYYDYASPPLSENAQIAALQEELTGTQLALADNYEQMLAAQQDATNAQLALADLYELTLSLQTEVAALKGGGS</sequence>
<gene>
    <name evidence="1" type="ORF">VK70_17185</name>
</gene>
<proteinExistence type="predicted"/>
<evidence type="ECO:0008006" key="3">
    <source>
        <dbReference type="Google" id="ProtNLM"/>
    </source>
</evidence>
<reference evidence="1 2" key="2">
    <citation type="journal article" date="2016" name="Genome Announc.">
        <title>Genome Sequence of a Gram-Positive Diazotroph, Paenibacillus durus Type Strain ATCC 35681.</title>
        <authorList>
            <person name="Halim M.A."/>
            <person name="Rahman A.Y."/>
            <person name="Sim K.S."/>
            <person name="Yam H.C."/>
            <person name="Rahim A.A."/>
            <person name="Ghazali A.H."/>
            <person name="Najimudin N."/>
        </authorList>
    </citation>
    <scope>NUCLEOTIDE SEQUENCE [LARGE SCALE GENOMIC DNA]</scope>
    <source>
        <strain evidence="1 2">ATCC 35681</strain>
    </source>
</reference>
<dbReference type="AlphaFoldDB" id="A0A0F7CJE1"/>
<dbReference type="PATRIC" id="fig|1333534.5.peg.3790"/>
<evidence type="ECO:0000313" key="2">
    <source>
        <dbReference type="Proteomes" id="UP000034189"/>
    </source>
</evidence>
<dbReference type="HOGENOM" id="CLU_1935945_0_0_9"/>
<organism evidence="1 2">
    <name type="scientific">Paenibacillus durus ATCC 35681</name>
    <dbReference type="NCBI Taxonomy" id="1333534"/>
    <lineage>
        <taxon>Bacteria</taxon>
        <taxon>Bacillati</taxon>
        <taxon>Bacillota</taxon>
        <taxon>Bacilli</taxon>
        <taxon>Bacillales</taxon>
        <taxon>Paenibacillaceae</taxon>
        <taxon>Paenibacillus</taxon>
    </lineage>
</organism>
<dbReference type="Proteomes" id="UP000034189">
    <property type="component" value="Chromosome"/>
</dbReference>
<protein>
    <recommendedName>
        <fullName evidence="3">Bacteriophage SP-beta YorD domain-containing protein</fullName>
    </recommendedName>
</protein>
<dbReference type="EMBL" id="CP011114">
    <property type="protein sequence ID" value="AKG36076.1"/>
    <property type="molecule type" value="Genomic_DNA"/>
</dbReference>
<name>A0A0F7CJE1_PAEDU</name>
<evidence type="ECO:0000313" key="1">
    <source>
        <dbReference type="EMBL" id="AKG36076.1"/>
    </source>
</evidence>
<dbReference type="OrthoDB" id="1861637at2"/>
<reference evidence="1 2" key="1">
    <citation type="submission" date="2015-03" db="EMBL/GenBank/DDBJ databases">
        <authorList>
            <person name="Abdul Halim M."/>
        </authorList>
    </citation>
    <scope>NUCLEOTIDE SEQUENCE [LARGE SCALE GENOMIC DNA]</scope>
    <source>
        <strain evidence="1 2">ATCC 35681</strain>
    </source>
</reference>